<organism evidence="1 2">
    <name type="scientific">Ampelomyces quisqualis</name>
    <name type="common">Powdery mildew agent</name>
    <dbReference type="NCBI Taxonomy" id="50730"/>
    <lineage>
        <taxon>Eukaryota</taxon>
        <taxon>Fungi</taxon>
        <taxon>Dikarya</taxon>
        <taxon>Ascomycota</taxon>
        <taxon>Pezizomycotina</taxon>
        <taxon>Dothideomycetes</taxon>
        <taxon>Pleosporomycetidae</taxon>
        <taxon>Pleosporales</taxon>
        <taxon>Pleosporineae</taxon>
        <taxon>Phaeosphaeriaceae</taxon>
        <taxon>Ampelomyces</taxon>
    </lineage>
</organism>
<protein>
    <submittedName>
        <fullName evidence="1">Uncharacterized protein</fullName>
    </submittedName>
</protein>
<dbReference type="EMBL" id="ML979143">
    <property type="protein sequence ID" value="KAF1911654.1"/>
    <property type="molecule type" value="Genomic_DNA"/>
</dbReference>
<dbReference type="AlphaFoldDB" id="A0A6A5QAW2"/>
<accession>A0A6A5QAW2</accession>
<dbReference type="OrthoDB" id="10341470at2759"/>
<sequence>VAPARGCIASWPSIRAMEAPERFKDGHDMPTADAPQWLVKPATWRTGSFPRAGCVELNVRGAAWRGWVFSM</sequence>
<proteinExistence type="predicted"/>
<reference evidence="1" key="1">
    <citation type="journal article" date="2020" name="Stud. Mycol.">
        <title>101 Dothideomycetes genomes: a test case for predicting lifestyles and emergence of pathogens.</title>
        <authorList>
            <person name="Haridas S."/>
            <person name="Albert R."/>
            <person name="Binder M."/>
            <person name="Bloem J."/>
            <person name="Labutti K."/>
            <person name="Salamov A."/>
            <person name="Andreopoulos B."/>
            <person name="Baker S."/>
            <person name="Barry K."/>
            <person name="Bills G."/>
            <person name="Bluhm B."/>
            <person name="Cannon C."/>
            <person name="Castanera R."/>
            <person name="Culley D."/>
            <person name="Daum C."/>
            <person name="Ezra D."/>
            <person name="Gonzalez J."/>
            <person name="Henrissat B."/>
            <person name="Kuo A."/>
            <person name="Liang C."/>
            <person name="Lipzen A."/>
            <person name="Lutzoni F."/>
            <person name="Magnuson J."/>
            <person name="Mondo S."/>
            <person name="Nolan M."/>
            <person name="Ohm R."/>
            <person name="Pangilinan J."/>
            <person name="Park H.-J."/>
            <person name="Ramirez L."/>
            <person name="Alfaro M."/>
            <person name="Sun H."/>
            <person name="Tritt A."/>
            <person name="Yoshinaga Y."/>
            <person name="Zwiers L.-H."/>
            <person name="Turgeon B."/>
            <person name="Goodwin S."/>
            <person name="Spatafora J."/>
            <person name="Crous P."/>
            <person name="Grigoriev I."/>
        </authorList>
    </citation>
    <scope>NUCLEOTIDE SEQUENCE</scope>
    <source>
        <strain evidence="1">HMLAC05119</strain>
    </source>
</reference>
<evidence type="ECO:0000313" key="2">
    <source>
        <dbReference type="Proteomes" id="UP000800096"/>
    </source>
</evidence>
<evidence type="ECO:0000313" key="1">
    <source>
        <dbReference type="EMBL" id="KAF1911654.1"/>
    </source>
</evidence>
<feature type="non-terminal residue" evidence="1">
    <location>
        <position position="1"/>
    </location>
</feature>
<dbReference type="Proteomes" id="UP000800096">
    <property type="component" value="Unassembled WGS sequence"/>
</dbReference>
<gene>
    <name evidence="1" type="ORF">BDU57DRAFT_460787</name>
</gene>
<name>A0A6A5QAW2_AMPQU</name>
<keyword evidence="2" id="KW-1185">Reference proteome</keyword>